<dbReference type="HOGENOM" id="CLU_1001235_0_0_1"/>
<proteinExistence type="predicted"/>
<accession>N1PZ82</accession>
<evidence type="ECO:0008006" key="7">
    <source>
        <dbReference type="Google" id="ProtNLM"/>
    </source>
</evidence>
<dbReference type="OrthoDB" id="2398441at2759"/>
<dbReference type="InterPro" id="IPR017907">
    <property type="entry name" value="Znf_RING_CS"/>
</dbReference>
<evidence type="ECO:0000256" key="2">
    <source>
        <dbReference type="ARBA" id="ARBA00022771"/>
    </source>
</evidence>
<dbReference type="PANTHER" id="PTHR28042:SF1">
    <property type="entry name" value="E3 UBIQUITIN-PROTEIN LIGASE COMPLEX SLX5-SLX8 SUBUNIT SLX5"/>
    <property type="match status" value="1"/>
</dbReference>
<keyword evidence="2" id="KW-0863">Zinc-finger</keyword>
<keyword evidence="1" id="KW-0479">Metal-binding</keyword>
<dbReference type="GO" id="GO:0004842">
    <property type="term" value="F:ubiquitin-protein transferase activity"/>
    <property type="evidence" value="ECO:0007669"/>
    <property type="project" value="TreeGrafter"/>
</dbReference>
<dbReference type="Proteomes" id="UP000016933">
    <property type="component" value="Unassembled WGS sequence"/>
</dbReference>
<dbReference type="EMBL" id="KB446536">
    <property type="protein sequence ID" value="EME47539.1"/>
    <property type="molecule type" value="Genomic_DNA"/>
</dbReference>
<dbReference type="PANTHER" id="PTHR28042">
    <property type="entry name" value="E3 UBIQUITIN-PROTEIN LIGASE COMPLEX SLX5-SLX8 SUBUNIT SLX5"/>
    <property type="match status" value="1"/>
</dbReference>
<sequence>MADLEFVSDHPRSRPHTASRSQTPAAPAPRSLTPYPPGVGEPIDLTGDDDEVVHLNTVPRSAENLVRPGTTAGSGTRTFFGLGGMIHDVGAGSRLGQRIRGIFGEVDLTGQQEMLDRAAENRHRMPPHQRERQAVIHRAVGGRSGNMPGHIAFDYEPVGFDLGIVGGNRPPTPPYEAPQPAAAGFTRSPGEDEVVVCPNCGDELAMGDSNEKQQVHVIKKCGHAYCGDCARNRTKSARGKKSKGKAPARGPQAFKHCVVSGCKESATGKAMIQVFMGS</sequence>
<dbReference type="STRING" id="675120.N1PZ82"/>
<evidence type="ECO:0000313" key="6">
    <source>
        <dbReference type="Proteomes" id="UP000016933"/>
    </source>
</evidence>
<dbReference type="PROSITE" id="PS00518">
    <property type="entry name" value="ZF_RING_1"/>
    <property type="match status" value="1"/>
</dbReference>
<dbReference type="InterPro" id="IPR038886">
    <property type="entry name" value="E3_SLX5/Rfp1"/>
</dbReference>
<feature type="region of interest" description="Disordered" evidence="4">
    <location>
        <begin position="1"/>
        <end position="47"/>
    </location>
</feature>
<keyword evidence="6" id="KW-1185">Reference proteome</keyword>
<gene>
    <name evidence="5" type="ORF">DOTSEDRAFT_41932</name>
</gene>
<evidence type="ECO:0000256" key="4">
    <source>
        <dbReference type="SAM" id="MobiDB-lite"/>
    </source>
</evidence>
<evidence type="ECO:0000256" key="3">
    <source>
        <dbReference type="ARBA" id="ARBA00022833"/>
    </source>
</evidence>
<protein>
    <recommendedName>
        <fullName evidence="7">RING-type domain-containing protein</fullName>
    </recommendedName>
</protein>
<evidence type="ECO:0000313" key="5">
    <source>
        <dbReference type="EMBL" id="EME47539.1"/>
    </source>
</evidence>
<dbReference type="GO" id="GO:0033768">
    <property type="term" value="C:SUMO-targeted ubiquitin ligase complex"/>
    <property type="evidence" value="ECO:0007669"/>
    <property type="project" value="TreeGrafter"/>
</dbReference>
<organism evidence="5 6">
    <name type="scientific">Dothistroma septosporum (strain NZE10 / CBS 128990)</name>
    <name type="common">Red band needle blight fungus</name>
    <name type="synonym">Mycosphaerella pini</name>
    <dbReference type="NCBI Taxonomy" id="675120"/>
    <lineage>
        <taxon>Eukaryota</taxon>
        <taxon>Fungi</taxon>
        <taxon>Dikarya</taxon>
        <taxon>Ascomycota</taxon>
        <taxon>Pezizomycotina</taxon>
        <taxon>Dothideomycetes</taxon>
        <taxon>Dothideomycetidae</taxon>
        <taxon>Mycosphaerellales</taxon>
        <taxon>Mycosphaerellaceae</taxon>
        <taxon>Dothistroma</taxon>
    </lineage>
</organism>
<dbReference type="eggNOG" id="ENOG502SDJU">
    <property type="taxonomic scope" value="Eukaryota"/>
</dbReference>
<reference evidence="6" key="1">
    <citation type="journal article" date="2012" name="PLoS Genet.">
        <title>The genomes of the fungal plant pathogens Cladosporium fulvum and Dothistroma septosporum reveal adaptation to different hosts and lifestyles but also signatures of common ancestry.</title>
        <authorList>
            <person name="de Wit P.J.G.M."/>
            <person name="van der Burgt A."/>
            <person name="Oekmen B."/>
            <person name="Stergiopoulos I."/>
            <person name="Abd-Elsalam K.A."/>
            <person name="Aerts A.L."/>
            <person name="Bahkali A.H."/>
            <person name="Beenen H.G."/>
            <person name="Chettri P."/>
            <person name="Cox M.P."/>
            <person name="Datema E."/>
            <person name="de Vries R.P."/>
            <person name="Dhillon B."/>
            <person name="Ganley A.R."/>
            <person name="Griffiths S.A."/>
            <person name="Guo Y."/>
            <person name="Hamelin R.C."/>
            <person name="Henrissat B."/>
            <person name="Kabir M.S."/>
            <person name="Jashni M.K."/>
            <person name="Kema G."/>
            <person name="Klaubauf S."/>
            <person name="Lapidus A."/>
            <person name="Levasseur A."/>
            <person name="Lindquist E."/>
            <person name="Mehrabi R."/>
            <person name="Ohm R.A."/>
            <person name="Owen T.J."/>
            <person name="Salamov A."/>
            <person name="Schwelm A."/>
            <person name="Schijlen E."/>
            <person name="Sun H."/>
            <person name="van den Burg H.A."/>
            <person name="van Ham R.C.H.J."/>
            <person name="Zhang S."/>
            <person name="Goodwin S.B."/>
            <person name="Grigoriev I.V."/>
            <person name="Collemare J."/>
            <person name="Bradshaw R.E."/>
        </authorList>
    </citation>
    <scope>NUCLEOTIDE SEQUENCE [LARGE SCALE GENOMIC DNA]</scope>
    <source>
        <strain evidence="6">NZE10 / CBS 128990</strain>
    </source>
</reference>
<dbReference type="AlphaFoldDB" id="N1PZ82"/>
<evidence type="ECO:0000256" key="1">
    <source>
        <dbReference type="ARBA" id="ARBA00022723"/>
    </source>
</evidence>
<keyword evidence="3" id="KW-0862">Zinc</keyword>
<dbReference type="GO" id="GO:0008270">
    <property type="term" value="F:zinc ion binding"/>
    <property type="evidence" value="ECO:0007669"/>
    <property type="project" value="UniProtKB-KW"/>
</dbReference>
<name>N1PZ82_DOTSN</name>
<reference evidence="5 6" key="2">
    <citation type="journal article" date="2012" name="PLoS Pathog.">
        <title>Diverse lifestyles and strategies of plant pathogenesis encoded in the genomes of eighteen Dothideomycetes fungi.</title>
        <authorList>
            <person name="Ohm R.A."/>
            <person name="Feau N."/>
            <person name="Henrissat B."/>
            <person name="Schoch C.L."/>
            <person name="Horwitz B.A."/>
            <person name="Barry K.W."/>
            <person name="Condon B.J."/>
            <person name="Copeland A.C."/>
            <person name="Dhillon B."/>
            <person name="Glaser F."/>
            <person name="Hesse C.N."/>
            <person name="Kosti I."/>
            <person name="LaButti K."/>
            <person name="Lindquist E.A."/>
            <person name="Lucas S."/>
            <person name="Salamov A.A."/>
            <person name="Bradshaw R.E."/>
            <person name="Ciuffetti L."/>
            <person name="Hamelin R.C."/>
            <person name="Kema G.H.J."/>
            <person name="Lawrence C."/>
            <person name="Scott J.A."/>
            <person name="Spatafora J.W."/>
            <person name="Turgeon B.G."/>
            <person name="de Wit P.J.G.M."/>
            <person name="Zhong S."/>
            <person name="Goodwin S.B."/>
            <person name="Grigoriev I.V."/>
        </authorList>
    </citation>
    <scope>NUCLEOTIDE SEQUENCE [LARGE SCALE GENOMIC DNA]</scope>
    <source>
        <strain evidence="6">NZE10 / CBS 128990</strain>
    </source>
</reference>
<dbReference type="OMA" id="HIAFDYE"/>